<gene>
    <name evidence="3" type="ORF">HIV01_002310</name>
</gene>
<dbReference type="RefSeq" id="WP_200604646.1">
    <property type="nucleotide sequence ID" value="NZ_CP071517.1"/>
</dbReference>
<dbReference type="Pfam" id="PF13340">
    <property type="entry name" value="DUF4096"/>
    <property type="match status" value="1"/>
</dbReference>
<proteinExistence type="predicted"/>
<feature type="region of interest" description="Disordered" evidence="1">
    <location>
        <begin position="29"/>
        <end position="55"/>
    </location>
</feature>
<dbReference type="InterPro" id="IPR052909">
    <property type="entry name" value="Transposase_6_like"/>
</dbReference>
<evidence type="ECO:0000313" key="4">
    <source>
        <dbReference type="Proteomes" id="UP000663400"/>
    </source>
</evidence>
<reference evidence="3 4" key="1">
    <citation type="submission" date="2021-02" db="EMBL/GenBank/DDBJ databases">
        <title>Lysobacter arenosi sp. nov., isolated from soil of gangwondo yeongwol, south Korea.</title>
        <authorList>
            <person name="Kim K.R."/>
            <person name="Kim K.H."/>
            <person name="Jeon C.O."/>
        </authorList>
    </citation>
    <scope>NUCLEOTIDE SEQUENCE [LARGE SCALE GENOMIC DNA]</scope>
    <source>
        <strain evidence="3 4">R7</strain>
    </source>
</reference>
<evidence type="ECO:0000256" key="1">
    <source>
        <dbReference type="SAM" id="MobiDB-lite"/>
    </source>
</evidence>
<keyword evidence="4" id="KW-1185">Reference proteome</keyword>
<dbReference type="PANTHER" id="PTHR46637:SF1">
    <property type="entry name" value="BLL5188 PROTEIN"/>
    <property type="match status" value="1"/>
</dbReference>
<dbReference type="PANTHER" id="PTHR46637">
    <property type="entry name" value="TIS1421-TRANSPOSASE PROTEIN A"/>
    <property type="match status" value="1"/>
</dbReference>
<evidence type="ECO:0000313" key="3">
    <source>
        <dbReference type="EMBL" id="QSX75404.1"/>
    </source>
</evidence>
<accession>A0ABX7REK4</accession>
<dbReference type="Proteomes" id="UP000663400">
    <property type="component" value="Chromosome"/>
</dbReference>
<dbReference type="InterPro" id="IPR025161">
    <property type="entry name" value="IS402-like_dom"/>
</dbReference>
<sequence length="251" mass="27562">MESALQCILGTFVPGAVGNRARPVRKAIDTTDDAEGAQPDPVTPRAPQAGADSPSLREVVLRINRDDRVAGSCRVEVVVDAAPGVATTVVQELLAQAASRVETFADRIQEQTERGATRIVVHCDSIWGDVGSSGPSAEQPFLTEAQWAAVMQAVFPLRGDRRKYRPQGVRRFIESVLWVACVDCVWSDLPPGRGSWRSVYVRFLRWSSAGIWPRVAAAMGDTSGPGRLLLERHSRYLTDAAKTRQRRRKDD</sequence>
<dbReference type="EMBL" id="CP071517">
    <property type="protein sequence ID" value="QSX75404.1"/>
    <property type="molecule type" value="Genomic_DNA"/>
</dbReference>
<evidence type="ECO:0000259" key="2">
    <source>
        <dbReference type="Pfam" id="PF13340"/>
    </source>
</evidence>
<organism evidence="3 4">
    <name type="scientific">Lysobacter arenosi</name>
    <dbReference type="NCBI Taxonomy" id="2795387"/>
    <lineage>
        <taxon>Bacteria</taxon>
        <taxon>Pseudomonadati</taxon>
        <taxon>Pseudomonadota</taxon>
        <taxon>Gammaproteobacteria</taxon>
        <taxon>Lysobacterales</taxon>
        <taxon>Lysobacteraceae</taxon>
        <taxon>Lysobacter</taxon>
    </lineage>
</organism>
<name>A0ABX7REK4_9GAMM</name>
<protein>
    <submittedName>
        <fullName evidence="3">Transposase</fullName>
    </submittedName>
</protein>
<feature type="domain" description="Insertion element IS402-like" evidence="2">
    <location>
        <begin position="142"/>
        <end position="215"/>
    </location>
</feature>